<dbReference type="InterPro" id="IPR005488">
    <property type="entry name" value="Etherase_MurQ"/>
</dbReference>
<feature type="domain" description="SIS" evidence="4">
    <location>
        <begin position="57"/>
        <end position="220"/>
    </location>
</feature>
<dbReference type="GO" id="GO:0016835">
    <property type="term" value="F:carbon-oxygen lyase activity"/>
    <property type="evidence" value="ECO:0007669"/>
    <property type="project" value="UniProtKB-UniRule"/>
</dbReference>
<keyword evidence="1 3" id="KW-0456">Lyase</keyword>
<dbReference type="PANTHER" id="PTHR10088">
    <property type="entry name" value="GLUCOKINASE REGULATORY PROTEIN"/>
    <property type="match status" value="1"/>
</dbReference>
<dbReference type="STRING" id="1121302.SAMN02745163_04601"/>
<comment type="miscellaneous">
    <text evidence="3">A lyase-type mechanism (elimination/hydration) is suggested for the cleavage of the lactyl ether bond of MurNAc 6-phosphate, with the formation of an alpha,beta-unsaturated aldehyde intermediate with (E)-stereochemistry, followed by the syn addition of water to give product.</text>
</comment>
<dbReference type="PANTHER" id="PTHR10088:SF4">
    <property type="entry name" value="GLUCOKINASE REGULATORY PROTEIN"/>
    <property type="match status" value="1"/>
</dbReference>
<dbReference type="Gene3D" id="3.40.50.10490">
    <property type="entry name" value="Glucose-6-phosphate isomerase like protein, domain 1"/>
    <property type="match status" value="1"/>
</dbReference>
<evidence type="ECO:0000313" key="6">
    <source>
        <dbReference type="Proteomes" id="UP000184310"/>
    </source>
</evidence>
<evidence type="ECO:0000313" key="5">
    <source>
        <dbReference type="EMBL" id="SHK87886.1"/>
    </source>
</evidence>
<sequence>MIIDLTKLDTEKVNKNTVNIDRLSTAEMITLINNEDFTVAEAVKKEINNIAKAVDIIHEKLSSGGRLIYIGAGNSGRLGVLDACECPPTFGVDEGKVIGILSGGYDATVRANEGSEDVEDGAISSLKEIGFCSKDALVGLSASGRTPYVKGALAYAKELGAAYIAVSCVKNAEISSIAQVAIEIITGAEVITGSTRLKAGTAQKMVLNMLSTTSMIKCGKVYGNYMVDVRAKNNKLVERSKKIIMECTSVDRDTAEKYLKESDGSVKLAVFMILSGLGKQESIELLEKNENTIYKALEAIKK</sequence>
<dbReference type="GO" id="GO:0046348">
    <property type="term" value="P:amino sugar catabolic process"/>
    <property type="evidence" value="ECO:0007669"/>
    <property type="project" value="InterPro"/>
</dbReference>
<comment type="subunit">
    <text evidence="3">Homodimer.</text>
</comment>
<dbReference type="CDD" id="cd05007">
    <property type="entry name" value="SIS_Etherase"/>
    <property type="match status" value="1"/>
</dbReference>
<dbReference type="SUPFAM" id="SSF53697">
    <property type="entry name" value="SIS domain"/>
    <property type="match status" value="1"/>
</dbReference>
<feature type="active site" evidence="3">
    <location>
        <position position="116"/>
    </location>
</feature>
<dbReference type="FunFam" id="3.40.50.10490:FF:000014">
    <property type="entry name" value="N-acetylmuramic acid 6-phosphate etherase"/>
    <property type="match status" value="1"/>
</dbReference>
<reference evidence="5 6" key="1">
    <citation type="submission" date="2016-11" db="EMBL/GenBank/DDBJ databases">
        <authorList>
            <person name="Jaros S."/>
            <person name="Januszkiewicz K."/>
            <person name="Wedrychowicz H."/>
        </authorList>
    </citation>
    <scope>NUCLEOTIDE SEQUENCE [LARGE SCALE GENOMIC DNA]</scope>
    <source>
        <strain evidence="5 6">DSM 21758</strain>
    </source>
</reference>
<dbReference type="InterPro" id="IPR046348">
    <property type="entry name" value="SIS_dom_sf"/>
</dbReference>
<dbReference type="NCBIfam" id="NF003915">
    <property type="entry name" value="PRK05441.1"/>
    <property type="match status" value="1"/>
</dbReference>
<dbReference type="InterPro" id="IPR005486">
    <property type="entry name" value="Glucokinase_regulatory_CS"/>
</dbReference>
<dbReference type="GO" id="GO:0009254">
    <property type="term" value="P:peptidoglycan turnover"/>
    <property type="evidence" value="ECO:0007669"/>
    <property type="project" value="TreeGrafter"/>
</dbReference>
<organism evidence="5 6">
    <name type="scientific">Clostridium cavendishii DSM 21758</name>
    <dbReference type="NCBI Taxonomy" id="1121302"/>
    <lineage>
        <taxon>Bacteria</taxon>
        <taxon>Bacillati</taxon>
        <taxon>Bacillota</taxon>
        <taxon>Clostridia</taxon>
        <taxon>Eubacteriales</taxon>
        <taxon>Clostridiaceae</taxon>
        <taxon>Clostridium</taxon>
    </lineage>
</organism>
<evidence type="ECO:0000256" key="3">
    <source>
        <dbReference type="HAMAP-Rule" id="MF_00068"/>
    </source>
</evidence>
<dbReference type="UniPathway" id="UPA00342"/>
<feature type="active site" description="Proton donor" evidence="3">
    <location>
        <position position="85"/>
    </location>
</feature>
<dbReference type="Gene3D" id="1.10.8.1080">
    <property type="match status" value="1"/>
</dbReference>
<dbReference type="PROSITE" id="PS01272">
    <property type="entry name" value="GCKR"/>
    <property type="match status" value="1"/>
</dbReference>
<comment type="function">
    <text evidence="3">Specifically catalyzes the cleavage of the D-lactyl ether substituent of MurNAc 6-phosphate, producing GlcNAc 6-phosphate and D-lactate.</text>
</comment>
<dbReference type="EMBL" id="FQZB01000049">
    <property type="protein sequence ID" value="SHK87886.1"/>
    <property type="molecule type" value="Genomic_DNA"/>
</dbReference>
<evidence type="ECO:0000256" key="2">
    <source>
        <dbReference type="ARBA" id="ARBA00023277"/>
    </source>
</evidence>
<dbReference type="Proteomes" id="UP000184310">
    <property type="component" value="Unassembled WGS sequence"/>
</dbReference>
<dbReference type="EC" id="4.2.1.126" evidence="3"/>
<dbReference type="GO" id="GO:0097173">
    <property type="term" value="P:N-acetylmuramic acid catabolic process"/>
    <property type="evidence" value="ECO:0007669"/>
    <property type="project" value="UniProtKB-UniPathway"/>
</dbReference>
<gene>
    <name evidence="3" type="primary">murQ</name>
    <name evidence="5" type="ORF">SAMN02745163_04601</name>
</gene>
<keyword evidence="6" id="KW-1185">Reference proteome</keyword>
<name>A0A1M6W2P3_9CLOT</name>
<accession>A0A1M6W2P3</accession>
<dbReference type="Pfam" id="PF22645">
    <property type="entry name" value="GKRP_SIS_N"/>
    <property type="match status" value="1"/>
</dbReference>
<dbReference type="HAMAP" id="MF_00068">
    <property type="entry name" value="MurQ"/>
    <property type="match status" value="1"/>
</dbReference>
<dbReference type="InterPro" id="IPR040190">
    <property type="entry name" value="MURQ/GCKR"/>
</dbReference>
<dbReference type="AlphaFoldDB" id="A0A1M6W2P3"/>
<dbReference type="NCBIfam" id="NF009222">
    <property type="entry name" value="PRK12570.1"/>
    <property type="match status" value="1"/>
</dbReference>
<dbReference type="GO" id="GO:0097367">
    <property type="term" value="F:carbohydrate derivative binding"/>
    <property type="evidence" value="ECO:0007669"/>
    <property type="project" value="InterPro"/>
</dbReference>
<dbReference type="NCBIfam" id="TIGR00274">
    <property type="entry name" value="N-acetylmuramic acid 6-phosphate etherase"/>
    <property type="match status" value="1"/>
</dbReference>
<proteinExistence type="inferred from homology"/>
<evidence type="ECO:0000259" key="4">
    <source>
        <dbReference type="PROSITE" id="PS51464"/>
    </source>
</evidence>
<protein>
    <recommendedName>
        <fullName evidence="3">N-acetylmuramic acid 6-phosphate etherase</fullName>
        <shortName evidence="3">MurNAc-6-P etherase</shortName>
        <ecNumber evidence="3">4.2.1.126</ecNumber>
    </recommendedName>
    <alternativeName>
        <fullName evidence="3">N-acetylmuramic acid 6-phosphate hydrolase</fullName>
    </alternativeName>
    <alternativeName>
        <fullName evidence="3">N-acetylmuramic acid 6-phosphate lyase</fullName>
    </alternativeName>
</protein>
<keyword evidence="2 3" id="KW-0119">Carbohydrate metabolism</keyword>
<comment type="pathway">
    <text evidence="3">Amino-sugar metabolism; N-acetylmuramate degradation.</text>
</comment>
<dbReference type="GO" id="GO:0016803">
    <property type="term" value="F:ether hydrolase activity"/>
    <property type="evidence" value="ECO:0007669"/>
    <property type="project" value="TreeGrafter"/>
</dbReference>
<comment type="catalytic activity">
    <reaction evidence="3">
        <text>N-acetyl-D-muramate 6-phosphate + H2O = N-acetyl-D-glucosamine 6-phosphate + (R)-lactate</text>
        <dbReference type="Rhea" id="RHEA:26410"/>
        <dbReference type="ChEBI" id="CHEBI:15377"/>
        <dbReference type="ChEBI" id="CHEBI:16004"/>
        <dbReference type="ChEBI" id="CHEBI:57513"/>
        <dbReference type="ChEBI" id="CHEBI:58722"/>
        <dbReference type="EC" id="4.2.1.126"/>
    </reaction>
</comment>
<dbReference type="PROSITE" id="PS51464">
    <property type="entry name" value="SIS"/>
    <property type="match status" value="1"/>
</dbReference>
<dbReference type="InterPro" id="IPR001347">
    <property type="entry name" value="SIS_dom"/>
</dbReference>
<evidence type="ECO:0000256" key="1">
    <source>
        <dbReference type="ARBA" id="ARBA00023239"/>
    </source>
</evidence>
<comment type="similarity">
    <text evidence="3">Belongs to the GCKR-like family. MurNAc-6-P etherase subfamily.</text>
</comment>